<comment type="caution">
    <text evidence="1">The sequence shown here is derived from an EMBL/GenBank/DDBJ whole genome shotgun (WGS) entry which is preliminary data.</text>
</comment>
<organism evidence="1 2">
    <name type="scientific">Xylaria curta</name>
    <dbReference type="NCBI Taxonomy" id="42375"/>
    <lineage>
        <taxon>Eukaryota</taxon>
        <taxon>Fungi</taxon>
        <taxon>Dikarya</taxon>
        <taxon>Ascomycota</taxon>
        <taxon>Pezizomycotina</taxon>
        <taxon>Sordariomycetes</taxon>
        <taxon>Xylariomycetidae</taxon>
        <taxon>Xylariales</taxon>
        <taxon>Xylariaceae</taxon>
        <taxon>Xylaria</taxon>
    </lineage>
</organism>
<proteinExistence type="predicted"/>
<protein>
    <submittedName>
        <fullName evidence="1">Uncharacterized protein</fullName>
    </submittedName>
</protein>
<reference evidence="1" key="1">
    <citation type="submission" date="2022-10" db="EMBL/GenBank/DDBJ databases">
        <title>Genome Sequence of Xylaria curta.</title>
        <authorList>
            <person name="Buettner E."/>
        </authorList>
    </citation>
    <scope>NUCLEOTIDE SEQUENCE</scope>
    <source>
        <strain evidence="1">Babe10</strain>
    </source>
</reference>
<gene>
    <name evidence="1" type="ORF">NUW58_g632</name>
</gene>
<evidence type="ECO:0000313" key="2">
    <source>
        <dbReference type="Proteomes" id="UP001143856"/>
    </source>
</evidence>
<accession>A0ACC1PP14</accession>
<sequence>MIRDLASFVLLAADKSGCIAGRGAPALSIPVHGHRSGRSKRVNMHNGVRFDMPEHMLRSPDVEPAMVWAVGSEIRHVETIGQNTLQKPDFTGSSNLLHEDCISVGRLVEGTRVRCISRKYHTPTIRWKGGSIFRSLAKGLEVPPLMRTCGYPKFAGDKCVSELMVEATVVCLWFHLFEFFRVALRLRRPSLSTGLQGCHDWNGPEALASMQYRQSECTLGSNRARCDGMMRVGDVFILGAVAELPFASDRLRRQIARQSIMQLPDSNVMIRSIEVRGHYAEQTFRRIPLE</sequence>
<keyword evidence="2" id="KW-1185">Reference proteome</keyword>
<dbReference type="EMBL" id="JAPDGR010000055">
    <property type="protein sequence ID" value="KAJ2997523.1"/>
    <property type="molecule type" value="Genomic_DNA"/>
</dbReference>
<dbReference type="Proteomes" id="UP001143856">
    <property type="component" value="Unassembled WGS sequence"/>
</dbReference>
<name>A0ACC1PP14_9PEZI</name>
<evidence type="ECO:0000313" key="1">
    <source>
        <dbReference type="EMBL" id="KAJ2997523.1"/>
    </source>
</evidence>